<organism evidence="1 2">
    <name type="scientific">Rubricoccus marinus</name>
    <dbReference type="NCBI Taxonomy" id="716817"/>
    <lineage>
        <taxon>Bacteria</taxon>
        <taxon>Pseudomonadati</taxon>
        <taxon>Rhodothermota</taxon>
        <taxon>Rhodothermia</taxon>
        <taxon>Rhodothermales</taxon>
        <taxon>Rubricoccaceae</taxon>
        <taxon>Rubricoccus</taxon>
    </lineage>
</organism>
<protein>
    <submittedName>
        <fullName evidence="1">Uncharacterized protein</fullName>
    </submittedName>
</protein>
<accession>A0A259U1W6</accession>
<dbReference type="Proteomes" id="UP000216446">
    <property type="component" value="Unassembled WGS sequence"/>
</dbReference>
<dbReference type="EMBL" id="MQWB01000001">
    <property type="protein sequence ID" value="OZC03972.1"/>
    <property type="molecule type" value="Genomic_DNA"/>
</dbReference>
<proteinExistence type="predicted"/>
<reference evidence="1 2" key="1">
    <citation type="submission" date="2016-11" db="EMBL/GenBank/DDBJ databases">
        <title>Study of marine rhodopsin-containing bacteria.</title>
        <authorList>
            <person name="Yoshizawa S."/>
            <person name="Kumagai Y."/>
            <person name="Kogure K."/>
        </authorList>
    </citation>
    <scope>NUCLEOTIDE SEQUENCE [LARGE SCALE GENOMIC DNA]</scope>
    <source>
        <strain evidence="1 2">SG-29</strain>
    </source>
</reference>
<dbReference type="InParanoid" id="A0A259U1W6"/>
<name>A0A259U1W6_9BACT</name>
<sequence length="82" mass="8929">MADATDKVDTPIGHTETWPELAIGLWDKLTGRGAVIEYTFEDFNVSVPSGAGKNATHADWKMSGTLRIRTRDEEHGGALNSN</sequence>
<keyword evidence="2" id="KW-1185">Reference proteome</keyword>
<evidence type="ECO:0000313" key="2">
    <source>
        <dbReference type="Proteomes" id="UP000216446"/>
    </source>
</evidence>
<evidence type="ECO:0000313" key="1">
    <source>
        <dbReference type="EMBL" id="OZC03972.1"/>
    </source>
</evidence>
<gene>
    <name evidence="1" type="ORF">BSZ36_13865</name>
</gene>
<dbReference type="AlphaFoldDB" id="A0A259U1W6"/>
<comment type="caution">
    <text evidence="1">The sequence shown here is derived from an EMBL/GenBank/DDBJ whole genome shotgun (WGS) entry which is preliminary data.</text>
</comment>
<dbReference type="RefSeq" id="WP_094549936.1">
    <property type="nucleotide sequence ID" value="NZ_MQWB01000001.1"/>
</dbReference>
<dbReference type="OrthoDB" id="215174at2"/>